<gene>
    <name evidence="1" type="ORF">PNBC_00185</name>
</gene>
<evidence type="ECO:0008006" key="3">
    <source>
        <dbReference type="Google" id="ProtNLM"/>
    </source>
</evidence>
<name>A0A167GQW5_9BACL</name>
<dbReference type="RefSeq" id="WP_237087913.1">
    <property type="nucleotide sequence ID" value="NZ_CP017770.1"/>
</dbReference>
<dbReference type="InterPro" id="IPR019658">
    <property type="entry name" value="DUF2515"/>
</dbReference>
<comment type="caution">
    <text evidence="1">The sequence shown here is derived from an EMBL/GenBank/DDBJ whole genome shotgun (WGS) entry which is preliminary data.</text>
</comment>
<dbReference type="EMBL" id="LSFN01000001">
    <property type="protein sequence ID" value="OAB77820.1"/>
    <property type="molecule type" value="Genomic_DNA"/>
</dbReference>
<dbReference type="AlphaFoldDB" id="A0A167GQW5"/>
<protein>
    <recommendedName>
        <fullName evidence="3">DUF2515 domain-containing protein</fullName>
    </recommendedName>
</protein>
<dbReference type="Pfam" id="PF10720">
    <property type="entry name" value="DUF2515"/>
    <property type="match status" value="1"/>
</dbReference>
<dbReference type="STRING" id="1763538.LPB68_07105"/>
<keyword evidence="2" id="KW-1185">Reference proteome</keyword>
<proteinExistence type="predicted"/>
<reference evidence="1 2" key="1">
    <citation type="submission" date="2016-02" db="EMBL/GenBank/DDBJ databases">
        <title>Paenibacillus sp. LPB0068, isolated from Crassostrea gigas.</title>
        <authorList>
            <person name="Shin S.-K."/>
            <person name="Yi H."/>
        </authorList>
    </citation>
    <scope>NUCLEOTIDE SEQUENCE [LARGE SCALE GENOMIC DNA]</scope>
    <source>
        <strain evidence="1 2">LPB0068</strain>
    </source>
</reference>
<sequence>MSFMLSNPHALVQLLKNAKNIPQQATELMKGKVACWKLSRPFHEHRRNLEWNESAAYTVRISVERAVNDCMRYRDSHASWDGPQIFSITERDNNILQEIRMATIAANQSNITRTQAYLECYKAYPELHWALLAHMVSRNGGWNMSDLKGGLMSDLMERSLKDNLYRMLERCNALIFQDAYPQLQLYMYSKQYGCSLFHLLPHFHVSTFMNAFWNSFWLERNSALLAVGLIINEQHYIEGRVVRQSFFQKNIFKNMTYQINHLAHVNQILFPLSKMIPSPMNERHVPSPSPGIVGLVLENFLNIEERINLGKSLYGLLFGYTDVLNQVTAYAQDTIHHGSRSEYWPELFTPDKETAVNSSIESSQLLDHEWLSVGQRIYSPTLEEVWFDMPYDPIPRYDWLKDKNVIQYISKPRRPFLIEISHNHRAALQKTALAHDIVRSLN</sequence>
<organism evidence="1 2">
    <name type="scientific">Paenibacillus crassostreae</name>
    <dbReference type="NCBI Taxonomy" id="1763538"/>
    <lineage>
        <taxon>Bacteria</taxon>
        <taxon>Bacillati</taxon>
        <taxon>Bacillota</taxon>
        <taxon>Bacilli</taxon>
        <taxon>Bacillales</taxon>
        <taxon>Paenibacillaceae</taxon>
        <taxon>Paenibacillus</taxon>
    </lineage>
</organism>
<accession>A0A167GQW5</accession>
<evidence type="ECO:0000313" key="1">
    <source>
        <dbReference type="EMBL" id="OAB77820.1"/>
    </source>
</evidence>
<evidence type="ECO:0000313" key="2">
    <source>
        <dbReference type="Proteomes" id="UP000077134"/>
    </source>
</evidence>
<dbReference type="Proteomes" id="UP000077134">
    <property type="component" value="Unassembled WGS sequence"/>
</dbReference>